<keyword evidence="4" id="KW-1185">Reference proteome</keyword>
<dbReference type="KEGG" id="cthr:CTHT_0000190"/>
<accession>G0RXS2</accession>
<feature type="coiled-coil region" evidence="1">
    <location>
        <begin position="404"/>
        <end position="452"/>
    </location>
</feature>
<sequence length="601" mass="69196">MKEVLHDPQFTTPVPQQAKNDETEQEHIVRVVKNNLAVIFKAMLHSEDSYMAQNFWERVSICSHGRGTQVSSTISELFIEARRTYTSRFGDSIINGATIYVDQWIELVDALASGHDPRNKSRKAWTTKFREWTEKRQKGELENLADKVEHDLSSRPQYTQRRGMSGSQNGRRPAVSHDNAEGSQNSDSDSDSEVVVVSERKCERYPAQINDKGKRKTVETAEEVTTRPIKRRADRYHHRALTTPPQSSPPSGHNRSRKHNNNNNNNNNEEEDDVNDTWEGPSGSPAARRCATRAAARTIDDSDVENPSHHRDNNNSNACPSEHNQQEEIKVLKTSVLQLHNRERNRGKYMTTLARKTVKKEFADFLNDHNGELKSHKELTQQVTKLQGRVEAREKHDDKQGKMLKDLKNTVNDQLEDYKALAEKVEVLEATTKEYEQQIEALTEEIKALKNAEFSTDSGSDFEPDSSNDKKTAANATVTWQEFQKIKNILNNHEKEFERRLKALEKTLCERYEKIIRDLEKENAELRNMLAQQNQATVQSNQNGQQDQQVPQRQQNNNGGRQAQNGHQHQIRNQNNRGNNNVRFQSYQCNSSRFNQKRLNH</sequence>
<feature type="region of interest" description="Disordered" evidence="2">
    <location>
        <begin position="147"/>
        <end position="325"/>
    </location>
</feature>
<dbReference type="eggNOG" id="ENOG502RM6Y">
    <property type="taxonomic scope" value="Eukaryota"/>
</dbReference>
<feature type="compositionally biased region" description="Low complexity" evidence="2">
    <location>
        <begin position="286"/>
        <end position="297"/>
    </location>
</feature>
<dbReference type="RefSeq" id="XP_006690574.1">
    <property type="nucleotide sequence ID" value="XM_006690511.1"/>
</dbReference>
<feature type="compositionally biased region" description="Polar residues" evidence="2">
    <location>
        <begin position="243"/>
        <end position="253"/>
    </location>
</feature>
<dbReference type="EMBL" id="GL988030">
    <property type="protein sequence ID" value="EGS24088.1"/>
    <property type="molecule type" value="Genomic_DNA"/>
</dbReference>
<dbReference type="AlphaFoldDB" id="G0RXS2"/>
<evidence type="ECO:0000256" key="1">
    <source>
        <dbReference type="SAM" id="Coils"/>
    </source>
</evidence>
<proteinExistence type="predicted"/>
<gene>
    <name evidence="3" type="ORF">CTHT_0000190</name>
</gene>
<feature type="compositionally biased region" description="Polar residues" evidence="2">
    <location>
        <begin position="582"/>
        <end position="594"/>
    </location>
</feature>
<feature type="compositionally biased region" description="Basic residues" evidence="2">
    <location>
        <begin position="228"/>
        <end position="240"/>
    </location>
</feature>
<feature type="region of interest" description="Disordered" evidence="2">
    <location>
        <begin position="534"/>
        <end position="601"/>
    </location>
</feature>
<keyword evidence="1" id="KW-0175">Coiled coil</keyword>
<feature type="compositionally biased region" description="Low complexity" evidence="2">
    <location>
        <begin position="539"/>
        <end position="581"/>
    </location>
</feature>
<name>G0RXS2_CHATD</name>
<dbReference type="GeneID" id="18254057"/>
<evidence type="ECO:0000313" key="3">
    <source>
        <dbReference type="EMBL" id="EGS24088.1"/>
    </source>
</evidence>
<evidence type="ECO:0000256" key="2">
    <source>
        <dbReference type="SAM" id="MobiDB-lite"/>
    </source>
</evidence>
<protein>
    <submittedName>
        <fullName evidence="3">Uncharacterized protein</fullName>
    </submittedName>
</protein>
<feature type="compositionally biased region" description="Polar residues" evidence="2">
    <location>
        <begin position="9"/>
        <end position="18"/>
    </location>
</feature>
<dbReference type="Proteomes" id="UP000008066">
    <property type="component" value="Unassembled WGS sequence"/>
</dbReference>
<evidence type="ECO:0000313" key="4">
    <source>
        <dbReference type="Proteomes" id="UP000008066"/>
    </source>
</evidence>
<feature type="compositionally biased region" description="Polar residues" evidence="2">
    <location>
        <begin position="314"/>
        <end position="323"/>
    </location>
</feature>
<feature type="compositionally biased region" description="Polar residues" evidence="2">
    <location>
        <begin position="154"/>
        <end position="170"/>
    </location>
</feature>
<feature type="region of interest" description="Disordered" evidence="2">
    <location>
        <begin position="1"/>
        <end position="23"/>
    </location>
</feature>
<organism evidence="4">
    <name type="scientific">Chaetomium thermophilum (strain DSM 1495 / CBS 144.50 / IMI 039719)</name>
    <name type="common">Thermochaetoides thermophila</name>
    <dbReference type="NCBI Taxonomy" id="759272"/>
    <lineage>
        <taxon>Eukaryota</taxon>
        <taxon>Fungi</taxon>
        <taxon>Dikarya</taxon>
        <taxon>Ascomycota</taxon>
        <taxon>Pezizomycotina</taxon>
        <taxon>Sordariomycetes</taxon>
        <taxon>Sordariomycetidae</taxon>
        <taxon>Sordariales</taxon>
        <taxon>Chaetomiaceae</taxon>
        <taxon>Thermochaetoides</taxon>
    </lineage>
</organism>
<reference evidence="3 4" key="1">
    <citation type="journal article" date="2011" name="Cell">
        <title>Insight into structure and assembly of the nuclear pore complex by utilizing the genome of a eukaryotic thermophile.</title>
        <authorList>
            <person name="Amlacher S."/>
            <person name="Sarges P."/>
            <person name="Flemming D."/>
            <person name="van Noort V."/>
            <person name="Kunze R."/>
            <person name="Devos D.P."/>
            <person name="Arumugam M."/>
            <person name="Bork P."/>
            <person name="Hurt E."/>
        </authorList>
    </citation>
    <scope>NUCLEOTIDE SEQUENCE [LARGE SCALE GENOMIC DNA]</scope>
    <source>
        <strain evidence="4">DSM 1495 / CBS 144.50 / IMI 039719</strain>
    </source>
</reference>
<dbReference type="OrthoDB" id="4589628at2759"/>
<dbReference type="HOGENOM" id="CLU_454137_0_0_1"/>